<evidence type="ECO:0008006" key="3">
    <source>
        <dbReference type="Google" id="ProtNLM"/>
    </source>
</evidence>
<dbReference type="RefSeq" id="WP_341414455.1">
    <property type="nucleotide sequence ID" value="NZ_JBBPCC010000002.1"/>
</dbReference>
<gene>
    <name evidence="1" type="ORF">WMW72_05730</name>
</gene>
<protein>
    <recommendedName>
        <fullName evidence="3">Lipoprotein</fullName>
    </recommendedName>
</protein>
<dbReference type="EMBL" id="JBBPCC010000002">
    <property type="protein sequence ID" value="MEK8127410.1"/>
    <property type="molecule type" value="Genomic_DNA"/>
</dbReference>
<evidence type="ECO:0000313" key="1">
    <source>
        <dbReference type="EMBL" id="MEK8127410.1"/>
    </source>
</evidence>
<accession>A0ABU9DH57</accession>
<dbReference type="Proteomes" id="UP001469365">
    <property type="component" value="Unassembled WGS sequence"/>
</dbReference>
<name>A0ABU9DH57_9BACL</name>
<comment type="caution">
    <text evidence="1">The sequence shown here is derived from an EMBL/GenBank/DDBJ whole genome shotgun (WGS) entry which is preliminary data.</text>
</comment>
<dbReference type="PROSITE" id="PS51257">
    <property type="entry name" value="PROKAR_LIPOPROTEIN"/>
    <property type="match status" value="1"/>
</dbReference>
<reference evidence="1 2" key="1">
    <citation type="submission" date="2024-04" db="EMBL/GenBank/DDBJ databases">
        <title>draft genome sequnece of Paenibacillus filicis.</title>
        <authorList>
            <person name="Kim D.-U."/>
        </authorList>
    </citation>
    <scope>NUCLEOTIDE SEQUENCE [LARGE SCALE GENOMIC DNA]</scope>
    <source>
        <strain evidence="1 2">KACC14197</strain>
    </source>
</reference>
<organism evidence="1 2">
    <name type="scientific">Paenibacillus filicis</name>
    <dbReference type="NCBI Taxonomy" id="669464"/>
    <lineage>
        <taxon>Bacteria</taxon>
        <taxon>Bacillati</taxon>
        <taxon>Bacillota</taxon>
        <taxon>Bacilli</taxon>
        <taxon>Bacillales</taxon>
        <taxon>Paenibacillaceae</taxon>
        <taxon>Paenibacillus</taxon>
    </lineage>
</organism>
<evidence type="ECO:0000313" key="2">
    <source>
        <dbReference type="Proteomes" id="UP001469365"/>
    </source>
</evidence>
<keyword evidence="2" id="KW-1185">Reference proteome</keyword>
<proteinExistence type="predicted"/>
<sequence length="240" mass="27283">MTRWRGLSILLVLMMMLGGCMYPNELRKENQLASGEYVMVVQHAVDQFKEKTGVLPIKNSEETTPLYEKYPVDFKKLKGQYLSSVPANAFESGGTAIYVLVDVETKPAVKMLDLTSFQQTLDLQQAVNEYRSKQGVLPAGEPVVQGFHKIDFAKLNRKPSDARSVYSPQVRLPFLLHDSGTVTIDYAPEIMRLIDRKKLQPKLTPDQDLRALLVEESYFVPARSFGYRWRNAQPEPITEP</sequence>